<dbReference type="Pfam" id="PF00583">
    <property type="entry name" value="Acetyltransf_1"/>
    <property type="match status" value="1"/>
</dbReference>
<accession>A0A0E4H657</accession>
<dbReference type="GO" id="GO:0016747">
    <property type="term" value="F:acyltransferase activity, transferring groups other than amino-acyl groups"/>
    <property type="evidence" value="ECO:0007669"/>
    <property type="project" value="InterPro"/>
</dbReference>
<reference evidence="3" key="2">
    <citation type="submission" date="2022-08" db="EMBL/GenBank/DDBJ databases">
        <title>Complete genome sequence of 14 non-tuberculosis mycobacteria type-strains.</title>
        <authorList>
            <person name="Igarashi Y."/>
            <person name="Osugi A."/>
            <person name="Mitarai S."/>
        </authorList>
    </citation>
    <scope>NUCLEOTIDE SEQUENCE</scope>
    <source>
        <strain evidence="3">ATCC 51985</strain>
        <plasmid evidence="3">unnamed1</plasmid>
    </source>
</reference>
<keyword evidence="3" id="KW-0614">Plasmid</keyword>
<evidence type="ECO:0000259" key="1">
    <source>
        <dbReference type="PROSITE" id="PS51186"/>
    </source>
</evidence>
<dbReference type="EMBL" id="CP092424">
    <property type="protein sequence ID" value="ULP45515.1"/>
    <property type="molecule type" value="Genomic_DNA"/>
</dbReference>
<dbReference type="EMBL" id="CTEE01000003">
    <property type="protein sequence ID" value="CQD24780.1"/>
    <property type="molecule type" value="Genomic_DNA"/>
</dbReference>
<reference evidence="2 4" key="1">
    <citation type="submission" date="2015-03" db="EMBL/GenBank/DDBJ databases">
        <authorList>
            <person name="Urmite Genomes"/>
        </authorList>
    </citation>
    <scope>NUCLEOTIDE SEQUENCE [LARGE SCALE GENOMIC DNA]</scope>
    <source>
        <strain evidence="2 4">CSUR P1491</strain>
    </source>
</reference>
<dbReference type="Proteomes" id="UP001055171">
    <property type="component" value="Plasmid unnamed1"/>
</dbReference>
<sequence length="151" mass="17336">MSLTLVDLRRGGVDRHSWTPPFDSSITYENEHWWDGVRYFVDDPWFVQLLEDGVEVARVELDDPGGINPDCADVPNLGDERLEIQFVEVASAAHARGVGTRVVRALEDRHPGRRLFAYSEDADHFWVSVGWEPFYRLCRPPARTLFVQPAR</sequence>
<protein>
    <submittedName>
        <fullName evidence="2">Acetyltransferase, gnat family protein</fullName>
    </submittedName>
    <submittedName>
        <fullName evidence="3">GNAT family N-acetyltransferase</fullName>
    </submittedName>
</protein>
<evidence type="ECO:0000313" key="4">
    <source>
        <dbReference type="Proteomes" id="UP000199251"/>
    </source>
</evidence>
<dbReference type="OrthoDB" id="4725120at2"/>
<dbReference type="InterPro" id="IPR000182">
    <property type="entry name" value="GNAT_dom"/>
</dbReference>
<feature type="domain" description="N-acetyltransferase" evidence="1">
    <location>
        <begin position="3"/>
        <end position="151"/>
    </location>
</feature>
<dbReference type="Proteomes" id="UP000199251">
    <property type="component" value="Unassembled WGS sequence"/>
</dbReference>
<keyword evidence="2" id="KW-0808">Transferase</keyword>
<keyword evidence="5" id="KW-1185">Reference proteome</keyword>
<evidence type="ECO:0000313" key="3">
    <source>
        <dbReference type="EMBL" id="ULP45515.1"/>
    </source>
</evidence>
<dbReference type="PROSITE" id="PS51186">
    <property type="entry name" value="GNAT"/>
    <property type="match status" value="1"/>
</dbReference>
<name>A0A0E4H657_MYCLN</name>
<gene>
    <name evidence="2" type="ORF">BN1232_06376</name>
    <name evidence="3" type="ORF">MJO58_27605</name>
</gene>
<organism evidence="2 4">
    <name type="scientific">Mycobacterium lentiflavum</name>
    <dbReference type="NCBI Taxonomy" id="141349"/>
    <lineage>
        <taxon>Bacteria</taxon>
        <taxon>Bacillati</taxon>
        <taxon>Actinomycetota</taxon>
        <taxon>Actinomycetes</taxon>
        <taxon>Mycobacteriales</taxon>
        <taxon>Mycobacteriaceae</taxon>
        <taxon>Mycobacterium</taxon>
        <taxon>Mycobacterium simiae complex</taxon>
    </lineage>
</organism>
<dbReference type="SUPFAM" id="SSF55729">
    <property type="entry name" value="Acyl-CoA N-acyltransferases (Nat)"/>
    <property type="match status" value="1"/>
</dbReference>
<dbReference type="RefSeq" id="WP_061559516.1">
    <property type="nucleotide sequence ID" value="NZ_CP092424.2"/>
</dbReference>
<evidence type="ECO:0000313" key="2">
    <source>
        <dbReference type="EMBL" id="CQD24780.1"/>
    </source>
</evidence>
<geneLocation type="plasmid" evidence="3 5">
    <name>unnamed1</name>
</geneLocation>
<proteinExistence type="predicted"/>
<evidence type="ECO:0000313" key="5">
    <source>
        <dbReference type="Proteomes" id="UP001055171"/>
    </source>
</evidence>
<dbReference type="InterPro" id="IPR016181">
    <property type="entry name" value="Acyl_CoA_acyltransferase"/>
</dbReference>
<dbReference type="AlphaFoldDB" id="A0A0E4H657"/>